<name>A0A645B9P6_9ZZZZ</name>
<accession>A0A645B9P6</accession>
<sequence length="138" mass="15938">MRFFCIKVPQQGKYLHRFPKAHLIGQACTHMMGLKILHPLYTILLVGPKGPFCQCIGCIMLAERIEPLIESFGTVRSFSLDGEFCFLLQSGKVEERNTHFLFLLCMYVDQSFKAMQLFHIRIDSRSITECNEALFPIF</sequence>
<dbReference type="AlphaFoldDB" id="A0A645B9P6"/>
<gene>
    <name evidence="1" type="ORF">SDC9_108626</name>
</gene>
<proteinExistence type="predicted"/>
<protein>
    <submittedName>
        <fullName evidence="1">Uncharacterized protein</fullName>
    </submittedName>
</protein>
<reference evidence="1" key="1">
    <citation type="submission" date="2019-08" db="EMBL/GenBank/DDBJ databases">
        <authorList>
            <person name="Kucharzyk K."/>
            <person name="Murdoch R.W."/>
            <person name="Higgins S."/>
            <person name="Loffler F."/>
        </authorList>
    </citation>
    <scope>NUCLEOTIDE SEQUENCE</scope>
</reference>
<organism evidence="1">
    <name type="scientific">bioreactor metagenome</name>
    <dbReference type="NCBI Taxonomy" id="1076179"/>
    <lineage>
        <taxon>unclassified sequences</taxon>
        <taxon>metagenomes</taxon>
        <taxon>ecological metagenomes</taxon>
    </lineage>
</organism>
<evidence type="ECO:0000313" key="1">
    <source>
        <dbReference type="EMBL" id="MPM61766.1"/>
    </source>
</evidence>
<dbReference type="EMBL" id="VSSQ01018516">
    <property type="protein sequence ID" value="MPM61766.1"/>
    <property type="molecule type" value="Genomic_DNA"/>
</dbReference>
<comment type="caution">
    <text evidence="1">The sequence shown here is derived from an EMBL/GenBank/DDBJ whole genome shotgun (WGS) entry which is preliminary data.</text>
</comment>